<dbReference type="RefSeq" id="WP_048478063.1">
    <property type="nucleotide sequence ID" value="NZ_JBIRUD010000033.1"/>
</dbReference>
<dbReference type="AlphaFoldDB" id="A0A0J7AFR6"/>
<sequence length="134" mass="15002">MTTDTKPFALIVHNDGSFVLADWTPSTEPHELLSREGIHQTARMGSQRIDDTLTVWSDDNALWDDVQVNRSAQRLLNTPHTLCGPVVLTGAIPHTCAAFADGLTQDQVLQLIERHLTTKRVLMRSLHIPAQRTR</sequence>
<name>A0A0J7AFR6_9ACTN</name>
<organism evidence="1 2">
    <name type="scientific">Streptomyces roseus</name>
    <dbReference type="NCBI Taxonomy" id="66430"/>
    <lineage>
        <taxon>Bacteria</taxon>
        <taxon>Bacillati</taxon>
        <taxon>Actinomycetota</taxon>
        <taxon>Actinomycetes</taxon>
        <taxon>Kitasatosporales</taxon>
        <taxon>Streptomycetaceae</taxon>
        <taxon>Streptomyces</taxon>
    </lineage>
</organism>
<dbReference type="Proteomes" id="UP000035932">
    <property type="component" value="Unassembled WGS sequence"/>
</dbReference>
<evidence type="ECO:0000313" key="1">
    <source>
        <dbReference type="EMBL" id="KMO96011.1"/>
    </source>
</evidence>
<evidence type="ECO:0000313" key="2">
    <source>
        <dbReference type="Proteomes" id="UP000035932"/>
    </source>
</evidence>
<keyword evidence="2" id="KW-1185">Reference proteome</keyword>
<protein>
    <submittedName>
        <fullName evidence="1">Uncharacterized protein</fullName>
    </submittedName>
</protein>
<accession>A0A0J7AFR6</accession>
<dbReference type="PATRIC" id="fig|66430.4.peg.6851"/>
<gene>
    <name evidence="1" type="ORF">ACS04_20130</name>
</gene>
<reference evidence="1 2" key="1">
    <citation type="submission" date="2015-06" db="EMBL/GenBank/DDBJ databases">
        <title>Recapitulation of the evolution of biosynthetic gene clusters reveals hidden chemical diversity on bacterial genomes.</title>
        <authorList>
            <person name="Cruz-Morales P."/>
            <person name="Martinez-Guerrero C."/>
            <person name="Morales-Escalante M.A."/>
            <person name="Yanez-Guerra L.A."/>
            <person name="Kopp J.F."/>
            <person name="Feldmann J."/>
            <person name="Ramos-Aboites H.E."/>
            <person name="Barona-Gomez F."/>
        </authorList>
    </citation>
    <scope>NUCLEOTIDE SEQUENCE [LARGE SCALE GENOMIC DNA]</scope>
    <source>
        <strain evidence="1 2">ATCC 31245</strain>
    </source>
</reference>
<dbReference type="OrthoDB" id="5121495at2"/>
<proteinExistence type="predicted"/>
<dbReference type="EMBL" id="LFML01000079">
    <property type="protein sequence ID" value="KMO96011.1"/>
    <property type="molecule type" value="Genomic_DNA"/>
</dbReference>
<comment type="caution">
    <text evidence="1">The sequence shown here is derived from an EMBL/GenBank/DDBJ whole genome shotgun (WGS) entry which is preliminary data.</text>
</comment>